<dbReference type="Gene3D" id="3.90.1200.10">
    <property type="match status" value="1"/>
</dbReference>
<accession>A0A1Y2G1U1</accession>
<evidence type="ECO:0000313" key="4">
    <source>
        <dbReference type="Proteomes" id="UP000193467"/>
    </source>
</evidence>
<dbReference type="GO" id="GO:0004305">
    <property type="term" value="F:ethanolamine kinase activity"/>
    <property type="evidence" value="ECO:0007669"/>
    <property type="project" value="TreeGrafter"/>
</dbReference>
<feature type="compositionally biased region" description="Acidic residues" evidence="2">
    <location>
        <begin position="52"/>
        <end position="69"/>
    </location>
</feature>
<reference evidence="3 4" key="1">
    <citation type="submission" date="2016-07" db="EMBL/GenBank/DDBJ databases">
        <title>Pervasive Adenine N6-methylation of Active Genes in Fungi.</title>
        <authorList>
            <consortium name="DOE Joint Genome Institute"/>
            <person name="Mondo S.J."/>
            <person name="Dannebaum R.O."/>
            <person name="Kuo R.C."/>
            <person name="Labutti K."/>
            <person name="Haridas S."/>
            <person name="Kuo A."/>
            <person name="Salamov A."/>
            <person name="Ahrendt S.R."/>
            <person name="Lipzen A."/>
            <person name="Sullivan W."/>
            <person name="Andreopoulos W.B."/>
            <person name="Clum A."/>
            <person name="Lindquist E."/>
            <person name="Daum C."/>
            <person name="Ramamoorthy G.K."/>
            <person name="Gryganskyi A."/>
            <person name="Culley D."/>
            <person name="Magnuson J.K."/>
            <person name="James T.Y."/>
            <person name="O'Malley M.A."/>
            <person name="Stajich J.E."/>
            <person name="Spatafora J.W."/>
            <person name="Visel A."/>
            <person name="Grigoriev I.V."/>
        </authorList>
    </citation>
    <scope>NUCLEOTIDE SEQUENCE [LARGE SCALE GENOMIC DNA]</scope>
    <source>
        <strain evidence="3 4">62-1032</strain>
    </source>
</reference>
<feature type="compositionally biased region" description="Basic and acidic residues" evidence="2">
    <location>
        <begin position="289"/>
        <end position="298"/>
    </location>
</feature>
<dbReference type="AlphaFoldDB" id="A0A1Y2G1U1"/>
<gene>
    <name evidence="3" type="ORF">BCR35DRAFT_349774</name>
</gene>
<feature type="region of interest" description="Disordered" evidence="2">
    <location>
        <begin position="280"/>
        <end position="331"/>
    </location>
</feature>
<feature type="region of interest" description="Disordered" evidence="2">
    <location>
        <begin position="675"/>
        <end position="711"/>
    </location>
</feature>
<feature type="compositionally biased region" description="Low complexity" evidence="2">
    <location>
        <begin position="299"/>
        <end position="311"/>
    </location>
</feature>
<sequence length="743" mass="82672">MNDLIPATSPLLRPSDRHRNSTDSFSLTSIRNDDIPEDLEFLAPGHWSDSERDFDEENEDEDDDDSIEDFSLEDGHIAGVPSCSSVFNAKQYHTSEFRASLLELLRDDLRVLGWANLPADLPASLIKIHKVSGSLTNAVFFVSIPAAEFEINNEGAATPLFDSGRPATVLSELERGRGTATPKPDHPVIAPGQKITIEAPTLLLRVYGPSSGALISRRTELHILHTLSATYAIGPRVLGTFANGRVEEYFHSRALHKEEMRDARISRWIGRRMRELHRVELEQMIPPDDGNKSRESSRSRSSSASSGGPERPSLEHMGAGSNRSSNVGGSGASIYSTSSGSSIFSFGTSYSASSQGSWSSARGGSSELGTTPMVESPLMMPQRYPSESRAESKKRTRYSLGRGRRSKDKLGVWENITRWTREAKLVLKQLDALAQTPGYDELLATSTAAAAAAPESDEHILPLASLARTLELRAQVNLPLFEQQIKLYRSFVRDWERAEGKSKRVFSHNDTQYGNLLLLTPTDEKDLERQLQAPHQKIIVVDFEYSGPNPRGFDIANHFIEWQADYHHPTLSHSLADHDPYPTASERARFLRAYVGCDGGLDTSEPNPSTTEDARVQRLEDEVKIWEPSSHAMWAVWGIVQAKEDLTAQVEKWKKACARKVAQREGGELEKGVEGIKLEDGKDERPKLRRGKSGELVDGEGKEVDEEKAEEEEVPVVDFDYLSYTLSRLTLFRHEVKKLGIIS</sequence>
<proteinExistence type="inferred from homology"/>
<feature type="region of interest" description="Disordered" evidence="2">
    <location>
        <begin position="355"/>
        <end position="401"/>
    </location>
</feature>
<comment type="caution">
    <text evidence="3">The sequence shown here is derived from an EMBL/GenBank/DDBJ whole genome shotgun (WGS) entry which is preliminary data.</text>
</comment>
<dbReference type="InterPro" id="IPR011009">
    <property type="entry name" value="Kinase-like_dom_sf"/>
</dbReference>
<feature type="compositionally biased region" description="Low complexity" evidence="2">
    <location>
        <begin position="318"/>
        <end position="331"/>
    </location>
</feature>
<keyword evidence="4" id="KW-1185">Reference proteome</keyword>
<feature type="compositionally biased region" description="Low complexity" evidence="2">
    <location>
        <begin position="355"/>
        <end position="365"/>
    </location>
</feature>
<feature type="compositionally biased region" description="Basic and acidic residues" evidence="2">
    <location>
        <begin position="675"/>
        <end position="702"/>
    </location>
</feature>
<dbReference type="SUPFAM" id="SSF56112">
    <property type="entry name" value="Protein kinase-like (PK-like)"/>
    <property type="match status" value="1"/>
</dbReference>
<dbReference type="Pfam" id="PF01633">
    <property type="entry name" value="Choline_kinase"/>
    <property type="match status" value="2"/>
</dbReference>
<dbReference type="EMBL" id="MCGR01000003">
    <property type="protein sequence ID" value="ORY90866.1"/>
    <property type="molecule type" value="Genomic_DNA"/>
</dbReference>
<dbReference type="PANTHER" id="PTHR22603">
    <property type="entry name" value="CHOLINE/ETHANOALAMINE KINASE"/>
    <property type="match status" value="1"/>
</dbReference>
<keyword evidence="3" id="KW-0418">Kinase</keyword>
<protein>
    <submittedName>
        <fullName evidence="3">Kinase-like domain-containing protein</fullName>
    </submittedName>
</protein>
<feature type="region of interest" description="Disordered" evidence="2">
    <location>
        <begin position="44"/>
        <end position="69"/>
    </location>
</feature>
<dbReference type="PANTHER" id="PTHR22603:SF93">
    <property type="entry name" value="RE24176P"/>
    <property type="match status" value="1"/>
</dbReference>
<dbReference type="Proteomes" id="UP000193467">
    <property type="component" value="Unassembled WGS sequence"/>
</dbReference>
<dbReference type="OrthoDB" id="10267235at2759"/>
<name>A0A1Y2G1U1_9BASI</name>
<organism evidence="3 4">
    <name type="scientific">Leucosporidium creatinivorum</name>
    <dbReference type="NCBI Taxonomy" id="106004"/>
    <lineage>
        <taxon>Eukaryota</taxon>
        <taxon>Fungi</taxon>
        <taxon>Dikarya</taxon>
        <taxon>Basidiomycota</taxon>
        <taxon>Pucciniomycotina</taxon>
        <taxon>Microbotryomycetes</taxon>
        <taxon>Leucosporidiales</taxon>
        <taxon>Leucosporidium</taxon>
    </lineage>
</organism>
<evidence type="ECO:0000256" key="2">
    <source>
        <dbReference type="SAM" id="MobiDB-lite"/>
    </source>
</evidence>
<keyword evidence="3" id="KW-0808">Transferase</keyword>
<comment type="similarity">
    <text evidence="1">Belongs to the choline/ethanolamine kinase family.</text>
</comment>
<dbReference type="GO" id="GO:0006646">
    <property type="term" value="P:phosphatidylethanolamine biosynthetic process"/>
    <property type="evidence" value="ECO:0007669"/>
    <property type="project" value="TreeGrafter"/>
</dbReference>
<evidence type="ECO:0000256" key="1">
    <source>
        <dbReference type="ARBA" id="ARBA00038211"/>
    </source>
</evidence>
<dbReference type="GO" id="GO:0004103">
    <property type="term" value="F:choline kinase activity"/>
    <property type="evidence" value="ECO:0007669"/>
    <property type="project" value="TreeGrafter"/>
</dbReference>
<dbReference type="GO" id="GO:0005737">
    <property type="term" value="C:cytoplasm"/>
    <property type="evidence" value="ECO:0007669"/>
    <property type="project" value="TreeGrafter"/>
</dbReference>
<feature type="region of interest" description="Disordered" evidence="2">
    <location>
        <begin position="1"/>
        <end position="31"/>
    </location>
</feature>
<dbReference type="FunCoup" id="A0A1Y2G1U1">
    <property type="interactions" value="333"/>
</dbReference>
<dbReference type="STRING" id="106004.A0A1Y2G1U1"/>
<evidence type="ECO:0000313" key="3">
    <source>
        <dbReference type="EMBL" id="ORY90866.1"/>
    </source>
</evidence>
<dbReference type="InParanoid" id="A0A1Y2G1U1"/>
<dbReference type="Gene3D" id="3.30.200.20">
    <property type="entry name" value="Phosphorylase Kinase, domain 1"/>
    <property type="match status" value="1"/>
</dbReference>